<dbReference type="PROSITE" id="PS51352">
    <property type="entry name" value="THIOREDOXIN_2"/>
    <property type="match status" value="1"/>
</dbReference>
<dbReference type="PANTHER" id="PTHR45663:SF11">
    <property type="entry name" value="GEO12009P1"/>
    <property type="match status" value="1"/>
</dbReference>
<dbReference type="STRING" id="646529.Desaci_3464"/>
<dbReference type="NCBIfam" id="TIGR01068">
    <property type="entry name" value="thioredoxin"/>
    <property type="match status" value="1"/>
</dbReference>
<dbReference type="CDD" id="cd02947">
    <property type="entry name" value="TRX_family"/>
    <property type="match status" value="1"/>
</dbReference>
<organism evidence="12 13">
    <name type="scientific">Desulfosporosinus acidiphilus (strain DSM 22704 / JCM 16185 / SJ4)</name>
    <dbReference type="NCBI Taxonomy" id="646529"/>
    <lineage>
        <taxon>Bacteria</taxon>
        <taxon>Bacillati</taxon>
        <taxon>Bacillota</taxon>
        <taxon>Clostridia</taxon>
        <taxon>Eubacteriales</taxon>
        <taxon>Desulfitobacteriaceae</taxon>
        <taxon>Desulfosporosinus</taxon>
    </lineage>
</organism>
<dbReference type="GO" id="GO:0005829">
    <property type="term" value="C:cytosol"/>
    <property type="evidence" value="ECO:0007669"/>
    <property type="project" value="TreeGrafter"/>
</dbReference>
<evidence type="ECO:0000256" key="9">
    <source>
        <dbReference type="PIRSR" id="PIRSR000077-1"/>
    </source>
</evidence>
<dbReference type="eggNOG" id="COG3118">
    <property type="taxonomic scope" value="Bacteria"/>
</dbReference>
<evidence type="ECO:0000256" key="8">
    <source>
        <dbReference type="PIRNR" id="PIRNR000077"/>
    </source>
</evidence>
<dbReference type="KEGG" id="dai:Desaci_3464"/>
<feature type="site" description="Deprotonates C-terminal active site Cys" evidence="9">
    <location>
        <position position="28"/>
    </location>
</feature>
<keyword evidence="3" id="KW-0813">Transport</keyword>
<dbReference type="InterPro" id="IPR005746">
    <property type="entry name" value="Thioredoxin"/>
</dbReference>
<evidence type="ECO:0000313" key="13">
    <source>
        <dbReference type="Proteomes" id="UP000002892"/>
    </source>
</evidence>
<comment type="similarity">
    <text evidence="1 8">Belongs to the thioredoxin family.</text>
</comment>
<dbReference type="PIRSF" id="PIRSF000077">
    <property type="entry name" value="Thioredoxin"/>
    <property type="match status" value="1"/>
</dbReference>
<dbReference type="HOGENOM" id="CLU_090389_10_2_9"/>
<dbReference type="OrthoDB" id="9790390at2"/>
<keyword evidence="4" id="KW-0249">Electron transport</keyword>
<dbReference type="PANTHER" id="PTHR45663">
    <property type="entry name" value="GEO12009P1"/>
    <property type="match status" value="1"/>
</dbReference>
<gene>
    <name evidence="12" type="ordered locus">Desaci_3464</name>
</gene>
<feature type="domain" description="Thioredoxin" evidence="11">
    <location>
        <begin position="1"/>
        <end position="110"/>
    </location>
</feature>
<proteinExistence type="inferred from homology"/>
<evidence type="ECO:0000256" key="4">
    <source>
        <dbReference type="ARBA" id="ARBA00022982"/>
    </source>
</evidence>
<feature type="active site" description="Nucleophile" evidence="9">
    <location>
        <position position="34"/>
    </location>
</feature>
<evidence type="ECO:0000259" key="11">
    <source>
        <dbReference type="PROSITE" id="PS51352"/>
    </source>
</evidence>
<protein>
    <recommendedName>
        <fullName evidence="2 7">Thioredoxin</fullName>
    </recommendedName>
</protein>
<evidence type="ECO:0000256" key="5">
    <source>
        <dbReference type="ARBA" id="ARBA00023157"/>
    </source>
</evidence>
<keyword evidence="13" id="KW-1185">Reference proteome</keyword>
<evidence type="ECO:0000256" key="7">
    <source>
        <dbReference type="NCBIfam" id="TIGR01068"/>
    </source>
</evidence>
<feature type="site" description="Contributes to redox potential value" evidence="9">
    <location>
        <position position="35"/>
    </location>
</feature>
<evidence type="ECO:0000256" key="3">
    <source>
        <dbReference type="ARBA" id="ARBA00022448"/>
    </source>
</evidence>
<reference evidence="12 13" key="1">
    <citation type="journal article" date="2012" name="J. Bacteriol.">
        <title>Complete genome sequences of Desulfosporosinus orientis DSM765T, Desulfosporosinus youngiae DSM17734T, Desulfosporosinus meridiei DSM13257T, and Desulfosporosinus acidiphilus DSM22704T.</title>
        <authorList>
            <person name="Pester M."/>
            <person name="Brambilla E."/>
            <person name="Alazard D."/>
            <person name="Rattei T."/>
            <person name="Weinmaier T."/>
            <person name="Han J."/>
            <person name="Lucas S."/>
            <person name="Lapidus A."/>
            <person name="Cheng J.F."/>
            <person name="Goodwin L."/>
            <person name="Pitluck S."/>
            <person name="Peters L."/>
            <person name="Ovchinnikova G."/>
            <person name="Teshima H."/>
            <person name="Detter J.C."/>
            <person name="Han C.S."/>
            <person name="Tapia R."/>
            <person name="Land M.L."/>
            <person name="Hauser L."/>
            <person name="Kyrpides N.C."/>
            <person name="Ivanova N.N."/>
            <person name="Pagani I."/>
            <person name="Huntmann M."/>
            <person name="Wei C.L."/>
            <person name="Davenport K.W."/>
            <person name="Daligault H."/>
            <person name="Chain P.S."/>
            <person name="Chen A."/>
            <person name="Mavromatis K."/>
            <person name="Markowitz V."/>
            <person name="Szeto E."/>
            <person name="Mikhailova N."/>
            <person name="Pati A."/>
            <person name="Wagner M."/>
            <person name="Woyke T."/>
            <person name="Ollivier B."/>
            <person name="Klenk H.P."/>
            <person name="Spring S."/>
            <person name="Loy A."/>
        </authorList>
    </citation>
    <scope>NUCLEOTIDE SEQUENCE [LARGE SCALE GENOMIC DNA]</scope>
    <source>
        <strain evidence="13">DSM 22704 / JCM 16185 / SJ4</strain>
    </source>
</reference>
<evidence type="ECO:0000256" key="2">
    <source>
        <dbReference type="ARBA" id="ARBA00020570"/>
    </source>
</evidence>
<feature type="disulfide bond" description="Redox-active" evidence="10">
    <location>
        <begin position="34"/>
        <end position="37"/>
    </location>
</feature>
<dbReference type="InterPro" id="IPR036249">
    <property type="entry name" value="Thioredoxin-like_sf"/>
</dbReference>
<accession>I4D978</accession>
<evidence type="ECO:0000256" key="6">
    <source>
        <dbReference type="ARBA" id="ARBA00023284"/>
    </source>
</evidence>
<keyword evidence="6 10" id="KW-0676">Redox-active center</keyword>
<dbReference type="GO" id="GO:0015035">
    <property type="term" value="F:protein-disulfide reductase activity"/>
    <property type="evidence" value="ECO:0007669"/>
    <property type="project" value="UniProtKB-UniRule"/>
</dbReference>
<evidence type="ECO:0000256" key="10">
    <source>
        <dbReference type="PIRSR" id="PIRSR000077-4"/>
    </source>
</evidence>
<feature type="site" description="Contributes to redox potential value" evidence="9">
    <location>
        <position position="36"/>
    </location>
</feature>
<dbReference type="EMBL" id="CP003639">
    <property type="protein sequence ID" value="AFM42352.1"/>
    <property type="molecule type" value="Genomic_DNA"/>
</dbReference>
<keyword evidence="5 10" id="KW-1015">Disulfide bond</keyword>
<dbReference type="AlphaFoldDB" id="I4D978"/>
<evidence type="ECO:0000256" key="1">
    <source>
        <dbReference type="ARBA" id="ARBA00008987"/>
    </source>
</evidence>
<dbReference type="SUPFAM" id="SSF52833">
    <property type="entry name" value="Thioredoxin-like"/>
    <property type="match status" value="1"/>
</dbReference>
<dbReference type="RefSeq" id="WP_014828340.1">
    <property type="nucleotide sequence ID" value="NC_018068.1"/>
</dbReference>
<feature type="active site" description="Nucleophile" evidence="9">
    <location>
        <position position="37"/>
    </location>
</feature>
<dbReference type="Gene3D" id="3.40.30.10">
    <property type="entry name" value="Glutaredoxin"/>
    <property type="match status" value="1"/>
</dbReference>
<dbReference type="FunFam" id="3.40.30.10:FF:000001">
    <property type="entry name" value="Thioredoxin"/>
    <property type="match status" value="1"/>
</dbReference>
<dbReference type="InterPro" id="IPR013766">
    <property type="entry name" value="Thioredoxin_domain"/>
</dbReference>
<dbReference type="PRINTS" id="PR00421">
    <property type="entry name" value="THIOREDOXIN"/>
</dbReference>
<dbReference type="Pfam" id="PF00085">
    <property type="entry name" value="Thioredoxin"/>
    <property type="match status" value="1"/>
</dbReference>
<evidence type="ECO:0000313" key="12">
    <source>
        <dbReference type="EMBL" id="AFM42352.1"/>
    </source>
</evidence>
<sequence length="111" mass="12093">MAGANVKTFTTANFDSEVLKSDKPVLVDFWAPWCSPCRMVAPVVEELADSYVGKMVIGKLDVDENGPIAGQYGVMSIPTLAIFKGGRLVEKIVGFRGKPDLVKMIEAQLKF</sequence>
<name>I4D978_DESAJ</name>
<dbReference type="GO" id="GO:0045454">
    <property type="term" value="P:cell redox homeostasis"/>
    <property type="evidence" value="ECO:0007669"/>
    <property type="project" value="TreeGrafter"/>
</dbReference>
<dbReference type="Proteomes" id="UP000002892">
    <property type="component" value="Chromosome"/>
</dbReference>